<accession>A0A3G9CU03</accession>
<reference evidence="1 2" key="1">
    <citation type="submission" date="2016-09" db="EMBL/GenBank/DDBJ databases">
        <title>Complete Genome Sequence of Methanosarcina thermophila MT-1.</title>
        <authorList>
            <person name="Kouzuma A."/>
        </authorList>
    </citation>
    <scope>NUCLEOTIDE SEQUENCE [LARGE SCALE GENOMIC DNA]</scope>
    <source>
        <strain evidence="1 2">MT-1</strain>
    </source>
</reference>
<name>A0A3G9CU03_METTE</name>
<dbReference type="Proteomes" id="UP000265557">
    <property type="component" value="Chromosome"/>
</dbReference>
<gene>
    <name evidence="1" type="ORF">MESMT1_1645</name>
</gene>
<sequence>MKVQRRDKKIMKFIEIIENYVDNRELCEIRTLLPPDQAQGANNRKF</sequence>
<evidence type="ECO:0000313" key="1">
    <source>
        <dbReference type="EMBL" id="BAW29575.1"/>
    </source>
</evidence>
<dbReference type="EMBL" id="AP017646">
    <property type="protein sequence ID" value="BAW29575.1"/>
    <property type="molecule type" value="Genomic_DNA"/>
</dbReference>
<proteinExistence type="predicted"/>
<evidence type="ECO:0000313" key="2">
    <source>
        <dbReference type="Proteomes" id="UP000265557"/>
    </source>
</evidence>
<protein>
    <submittedName>
        <fullName evidence="1">Uncharacterized protein</fullName>
    </submittedName>
</protein>
<dbReference type="AlphaFoldDB" id="A0A3G9CU03"/>
<organism evidence="1 2">
    <name type="scientific">Methanosarcina thermophila</name>
    <dbReference type="NCBI Taxonomy" id="2210"/>
    <lineage>
        <taxon>Archaea</taxon>
        <taxon>Methanobacteriati</taxon>
        <taxon>Methanobacteriota</taxon>
        <taxon>Stenosarchaea group</taxon>
        <taxon>Methanomicrobia</taxon>
        <taxon>Methanosarcinales</taxon>
        <taxon>Methanosarcinaceae</taxon>
        <taxon>Methanosarcina</taxon>
    </lineage>
</organism>